<organism evidence="1 2">
    <name type="scientific">Pseudotamlana haliotis</name>
    <dbReference type="NCBI Taxonomy" id="2614804"/>
    <lineage>
        <taxon>Bacteria</taxon>
        <taxon>Pseudomonadati</taxon>
        <taxon>Bacteroidota</taxon>
        <taxon>Flavobacteriia</taxon>
        <taxon>Flavobacteriales</taxon>
        <taxon>Flavobacteriaceae</taxon>
        <taxon>Pseudotamlana</taxon>
    </lineage>
</organism>
<gene>
    <name evidence="1" type="ORF">F6U93_02040</name>
</gene>
<keyword evidence="2" id="KW-1185">Reference proteome</keyword>
<dbReference type="EMBL" id="WAAT01000015">
    <property type="protein sequence ID" value="KAB1070356.1"/>
    <property type="molecule type" value="Genomic_DNA"/>
</dbReference>
<reference evidence="1 2" key="1">
    <citation type="submission" date="2019-09" db="EMBL/GenBank/DDBJ databases">
        <authorList>
            <person name="Cao W.R."/>
        </authorList>
    </citation>
    <scope>NUCLEOTIDE SEQUENCE [LARGE SCALE GENOMIC DNA]</scope>
    <source>
        <strain evidence="1 2">B1N29</strain>
    </source>
</reference>
<sequence length="529" mass="62045">MKNLTFLTILLISLGCSPKISEHFEQNRYVRNYSIHIINDSLQLYFKSPADITYTTNKKELKKIIHNAKFKLLDSVLVYGRTNEPPYEYFVTVSKNKTQNYPKELVVYDTIINNQSIRFIGNSLGEISKSTLEIDLNNIFNSLELGSTYRKQISTVFDIVKKHQLSNKFYGALNEISEFPTYDKHEEWSKLQMQLTFSSFLGKNEFYESYLNKLESRFEPNDTISKIIRENTVFNSQAIDTIIKEAEKHKILMINENHFYPNQRLLVFDLLQSLKEVGYKYLALEALYAKQDSILNLANSYPTLETGFYTSEQNYSNLIRKAKELGYVFIAYENTDRNKNRELGQAENIYSKTFKVNPNHKVVVLAGVDHILEKPTSRGKEWMATIFKNKYNIDPLTISQTHLNSYRNQIKSDYGIINSNKFNEERLNSLDYFVFNNKQNSSLKELSTFSFKNKAKYDVQVSLFYGNEIKNDYDYIKKVPYFTTILKSDEAYKLPIDRKQKTYLYTFDKYGKRIDKLIITPENTLSSKY</sequence>
<evidence type="ECO:0000313" key="2">
    <source>
        <dbReference type="Proteomes" id="UP000441333"/>
    </source>
</evidence>
<proteinExistence type="predicted"/>
<dbReference type="AlphaFoldDB" id="A0A6N6MKX9"/>
<name>A0A6N6MKX9_9FLAO</name>
<protein>
    <submittedName>
        <fullName evidence="1">Uncharacterized protein</fullName>
    </submittedName>
</protein>
<dbReference type="PROSITE" id="PS51257">
    <property type="entry name" value="PROKAR_LIPOPROTEIN"/>
    <property type="match status" value="1"/>
</dbReference>
<comment type="caution">
    <text evidence="1">The sequence shown here is derived from an EMBL/GenBank/DDBJ whole genome shotgun (WGS) entry which is preliminary data.</text>
</comment>
<dbReference type="RefSeq" id="WP_150936336.1">
    <property type="nucleotide sequence ID" value="NZ_WAAT01000015.1"/>
</dbReference>
<accession>A0A6N6MKX9</accession>
<evidence type="ECO:0000313" key="1">
    <source>
        <dbReference type="EMBL" id="KAB1070356.1"/>
    </source>
</evidence>
<dbReference type="Proteomes" id="UP000441333">
    <property type="component" value="Unassembled WGS sequence"/>
</dbReference>